<dbReference type="InterPro" id="IPR007194">
    <property type="entry name" value="TRAPP_component"/>
</dbReference>
<evidence type="ECO:0000256" key="2">
    <source>
        <dbReference type="SAM" id="MobiDB-lite"/>
    </source>
</evidence>
<organism evidence="3 4">
    <name type="scientific">Sugiyamaella lignohabitans</name>
    <dbReference type="NCBI Taxonomy" id="796027"/>
    <lineage>
        <taxon>Eukaryota</taxon>
        <taxon>Fungi</taxon>
        <taxon>Dikarya</taxon>
        <taxon>Ascomycota</taxon>
        <taxon>Saccharomycotina</taxon>
        <taxon>Dipodascomycetes</taxon>
        <taxon>Dipodascales</taxon>
        <taxon>Trichomonascaceae</taxon>
        <taxon>Sugiyamaella</taxon>
    </lineage>
</organism>
<dbReference type="InterPro" id="IPR037992">
    <property type="entry name" value="TRAPPC6/Trs33"/>
</dbReference>
<dbReference type="GO" id="GO:0005801">
    <property type="term" value="C:cis-Golgi network"/>
    <property type="evidence" value="ECO:0007669"/>
    <property type="project" value="TreeGrafter"/>
</dbReference>
<keyword evidence="4" id="KW-1185">Reference proteome</keyword>
<sequence length="222" mass="23854">MESDSPYINGTNKLVAASSLDFLLIEIVPLAQSIVQQLIEDAGARPGRPGSSSSANGGGAGGAGGSNVSGGISGTSSSPANSSMTADENLDDVYYRIEGYGHRVGLGLSQIFTKDRPWFTDQLDIMKFVCKELWVILYKKQIDNLKTNHRGTYVLTDTQFKYCSRMGTAYGPKETLRRATPYLWFPAGVIRGALSALGIDAAVTFDADQLPKVTFNIQTSPT</sequence>
<name>A0A167EDD5_9ASCO</name>
<evidence type="ECO:0000256" key="1">
    <source>
        <dbReference type="ARBA" id="ARBA00006218"/>
    </source>
</evidence>
<reference evidence="3 4" key="1">
    <citation type="submission" date="2016-02" db="EMBL/GenBank/DDBJ databases">
        <title>Complete genome sequence and transcriptome regulation of the pentose utilising yeast Sugiyamaella lignohabitans.</title>
        <authorList>
            <person name="Bellasio M."/>
            <person name="Peymann A."/>
            <person name="Valli M."/>
            <person name="Sipitzky M."/>
            <person name="Graf A."/>
            <person name="Sauer M."/>
            <person name="Marx H."/>
            <person name="Mattanovich D."/>
        </authorList>
    </citation>
    <scope>NUCLEOTIDE SEQUENCE [LARGE SCALE GENOMIC DNA]</scope>
    <source>
        <strain evidence="3 4">CBS 10342</strain>
    </source>
</reference>
<dbReference type="Proteomes" id="UP000189580">
    <property type="component" value="Chromosome d"/>
</dbReference>
<evidence type="ECO:0000313" key="4">
    <source>
        <dbReference type="Proteomes" id="UP000189580"/>
    </source>
</evidence>
<feature type="region of interest" description="Disordered" evidence="2">
    <location>
        <begin position="43"/>
        <end position="84"/>
    </location>
</feature>
<protein>
    <submittedName>
        <fullName evidence="3">Trs33p</fullName>
    </submittedName>
</protein>
<dbReference type="InterPro" id="IPR024096">
    <property type="entry name" value="NO_sig/Golgi_transp_ligand-bd"/>
</dbReference>
<dbReference type="Pfam" id="PF04051">
    <property type="entry name" value="TRAPP"/>
    <property type="match status" value="1"/>
</dbReference>
<dbReference type="SUPFAM" id="SSF111126">
    <property type="entry name" value="Ligand-binding domain in the NO signalling and Golgi transport"/>
    <property type="match status" value="1"/>
</dbReference>
<dbReference type="GO" id="GO:0006888">
    <property type="term" value="P:endoplasmic reticulum to Golgi vesicle-mediated transport"/>
    <property type="evidence" value="ECO:0007669"/>
    <property type="project" value="TreeGrafter"/>
</dbReference>
<evidence type="ECO:0000313" key="3">
    <source>
        <dbReference type="EMBL" id="ANB13931.1"/>
    </source>
</evidence>
<dbReference type="GO" id="GO:0030008">
    <property type="term" value="C:TRAPP complex"/>
    <property type="evidence" value="ECO:0007669"/>
    <property type="project" value="TreeGrafter"/>
</dbReference>
<accession>A0A167EDD5</accession>
<gene>
    <name evidence="3" type="primary">TRS33</name>
    <name evidence="3" type="ORF">AWJ20_4882</name>
</gene>
<feature type="compositionally biased region" description="Gly residues" evidence="2">
    <location>
        <begin position="56"/>
        <end position="73"/>
    </location>
</feature>
<dbReference type="CDD" id="cd14944">
    <property type="entry name" value="TRAPPC6A_Trs33"/>
    <property type="match status" value="1"/>
</dbReference>
<dbReference type="GeneID" id="30037062"/>
<proteinExistence type="inferred from homology"/>
<dbReference type="KEGG" id="slb:AWJ20_4882"/>
<feature type="compositionally biased region" description="Low complexity" evidence="2">
    <location>
        <begin position="44"/>
        <end position="55"/>
    </location>
</feature>
<comment type="similarity">
    <text evidence="1">Belongs to the TRAPP small subunits family. BET3 subfamily.</text>
</comment>
<dbReference type="RefSeq" id="XP_018736408.1">
    <property type="nucleotide sequence ID" value="XM_018881984.1"/>
</dbReference>
<dbReference type="OrthoDB" id="941624at2759"/>
<dbReference type="EMBL" id="CP014502">
    <property type="protein sequence ID" value="ANB13931.1"/>
    <property type="molecule type" value="Genomic_DNA"/>
</dbReference>
<dbReference type="Gene3D" id="3.30.1380.20">
    <property type="entry name" value="Trafficking protein particle complex subunit 3"/>
    <property type="match status" value="1"/>
</dbReference>
<dbReference type="GO" id="GO:0005802">
    <property type="term" value="C:trans-Golgi network"/>
    <property type="evidence" value="ECO:0007669"/>
    <property type="project" value="TreeGrafter"/>
</dbReference>
<dbReference type="AlphaFoldDB" id="A0A167EDD5"/>
<dbReference type="PANTHER" id="PTHR12817">
    <property type="entry name" value="TRAFFICKING PROTEIN PARTICLE COMPLEX SUBUNIT 6B"/>
    <property type="match status" value="1"/>
</dbReference>
<dbReference type="PANTHER" id="PTHR12817:SF0">
    <property type="entry name" value="GEO08327P1"/>
    <property type="match status" value="1"/>
</dbReference>